<dbReference type="InterPro" id="IPR037187">
    <property type="entry name" value="DnaK_N"/>
</dbReference>
<evidence type="ECO:0000256" key="3">
    <source>
        <dbReference type="ARBA" id="ARBA00022833"/>
    </source>
</evidence>
<dbReference type="PROSITE" id="PS01102">
    <property type="entry name" value="ZF_DKSA_1"/>
    <property type="match status" value="1"/>
</dbReference>
<reference evidence="7" key="1">
    <citation type="submission" date="2020-05" db="EMBL/GenBank/DDBJ databases">
        <authorList>
            <person name="Chiriac C."/>
            <person name="Salcher M."/>
            <person name="Ghai R."/>
            <person name="Kavagutti S V."/>
        </authorList>
    </citation>
    <scope>NUCLEOTIDE SEQUENCE</scope>
</reference>
<evidence type="ECO:0000256" key="4">
    <source>
        <dbReference type="SAM" id="Coils"/>
    </source>
</evidence>
<evidence type="ECO:0000256" key="2">
    <source>
        <dbReference type="ARBA" id="ARBA00022771"/>
    </source>
</evidence>
<dbReference type="InterPro" id="IPR020458">
    <property type="entry name" value="Znf_DskA_TraR_CS"/>
</dbReference>
<evidence type="ECO:0000256" key="1">
    <source>
        <dbReference type="ARBA" id="ARBA00022723"/>
    </source>
</evidence>
<organism evidence="7">
    <name type="scientific">freshwater metagenome</name>
    <dbReference type="NCBI Taxonomy" id="449393"/>
    <lineage>
        <taxon>unclassified sequences</taxon>
        <taxon>metagenomes</taxon>
        <taxon>ecological metagenomes</taxon>
    </lineage>
</organism>
<name>A0A6J7F9T5_9ZZZZ</name>
<dbReference type="AlphaFoldDB" id="A0A6J7F9T5"/>
<dbReference type="Pfam" id="PF01258">
    <property type="entry name" value="zf-dskA_traR"/>
    <property type="match status" value="1"/>
</dbReference>
<dbReference type="EMBL" id="CAFBMC010000009">
    <property type="protein sequence ID" value="CAB4890344.1"/>
    <property type="molecule type" value="Genomic_DNA"/>
</dbReference>
<dbReference type="PANTHER" id="PTHR33823">
    <property type="entry name" value="RNA POLYMERASE-BINDING TRANSCRIPTION FACTOR DKSA-RELATED"/>
    <property type="match status" value="1"/>
</dbReference>
<dbReference type="InterPro" id="IPR000962">
    <property type="entry name" value="Znf_DskA_TraR"/>
</dbReference>
<dbReference type="SUPFAM" id="SSF109635">
    <property type="entry name" value="DnaK suppressor protein DksA, alpha-hairpin domain"/>
    <property type="match status" value="1"/>
</dbReference>
<evidence type="ECO:0000313" key="7">
    <source>
        <dbReference type="EMBL" id="CAB4890344.1"/>
    </source>
</evidence>
<sequence length="306" mass="31741">MVAKKTAAKAPAKKAAPTKKAAPAAAVKKVVTAPVKKAAAAKVAPKKAGAKVTPVKKVVAKAAPVKPAVKAVVKPAVKSVVKPAAKAAATPASKPAAKAVAKKVAPAKAVAKKVVAQPAAKAPVGEAAAKKAQPAPKIVEVVVDVVVEEPVKPVAKRIVPTISANKPKKLLAPNGKPLVREDESPWTPAELKEVRASLKQDITRLEAELVNAEIGLADLIRDSGDGAGDDQADAGSKTFEREHEMSLANNAREMLQQVNHAIARLDDGTYGACEVCGKPIGKYRLQAFPRATLCLVCKQAEERMML</sequence>
<accession>A0A6J7F9T5</accession>
<feature type="domain" description="Zinc finger DksA/TraR C4-type" evidence="6">
    <location>
        <begin position="268"/>
        <end position="303"/>
    </location>
</feature>
<keyword evidence="2" id="KW-0863">Zinc-finger</keyword>
<feature type="region of interest" description="Disordered" evidence="5">
    <location>
        <begin position="1"/>
        <end position="23"/>
    </location>
</feature>
<protein>
    <submittedName>
        <fullName evidence="7">Unannotated protein</fullName>
    </submittedName>
</protein>
<dbReference type="SUPFAM" id="SSF57716">
    <property type="entry name" value="Glucocorticoid receptor-like (DNA-binding domain)"/>
    <property type="match status" value="1"/>
</dbReference>
<dbReference type="PANTHER" id="PTHR33823:SF2">
    <property type="entry name" value="RNA POLYMERASE-BINDING TRANSCRIPTION FACTOR DKSA"/>
    <property type="match status" value="1"/>
</dbReference>
<dbReference type="PROSITE" id="PS51128">
    <property type="entry name" value="ZF_DKSA_2"/>
    <property type="match status" value="1"/>
</dbReference>
<dbReference type="Gene3D" id="1.20.120.910">
    <property type="entry name" value="DksA, coiled-coil domain"/>
    <property type="match status" value="1"/>
</dbReference>
<dbReference type="GO" id="GO:0008270">
    <property type="term" value="F:zinc ion binding"/>
    <property type="evidence" value="ECO:0007669"/>
    <property type="project" value="UniProtKB-KW"/>
</dbReference>
<feature type="coiled-coil region" evidence="4">
    <location>
        <begin position="195"/>
        <end position="222"/>
    </location>
</feature>
<keyword evidence="4" id="KW-0175">Coiled coil</keyword>
<evidence type="ECO:0000259" key="6">
    <source>
        <dbReference type="Pfam" id="PF01258"/>
    </source>
</evidence>
<keyword evidence="3" id="KW-0862">Zinc</keyword>
<proteinExistence type="predicted"/>
<gene>
    <name evidence="7" type="ORF">UFOPK3495_00308</name>
</gene>
<keyword evidence="1" id="KW-0479">Metal-binding</keyword>
<evidence type="ECO:0000256" key="5">
    <source>
        <dbReference type="SAM" id="MobiDB-lite"/>
    </source>
</evidence>